<dbReference type="EMBL" id="UYRT01029775">
    <property type="protein sequence ID" value="VDK70387.1"/>
    <property type="molecule type" value="Genomic_DNA"/>
</dbReference>
<organism evidence="3">
    <name type="scientific">Gongylonema pulchrum</name>
    <dbReference type="NCBI Taxonomy" id="637853"/>
    <lineage>
        <taxon>Eukaryota</taxon>
        <taxon>Metazoa</taxon>
        <taxon>Ecdysozoa</taxon>
        <taxon>Nematoda</taxon>
        <taxon>Chromadorea</taxon>
        <taxon>Rhabditida</taxon>
        <taxon>Spirurina</taxon>
        <taxon>Spiruromorpha</taxon>
        <taxon>Spiruroidea</taxon>
        <taxon>Gongylonematidae</taxon>
        <taxon>Gongylonema</taxon>
    </lineage>
</organism>
<sequence length="351" mass="37993">MCSPCRTKVIFFKVPTSGTVPESSRVRISGDAKRREVHNGFGAGWNSVADYESETRKLAAVAMADEIFLDQSRSIFKPRDQHFNGLVDVPNGCSPGHFPVNFKTGGPSCTETFAMANGYQNQPTFKRRDPFIAGAAVKQAEIHVDQNSMKQQDSRAIPAVATPTKIFPDQNSVNFAAGSFPNNAAFAVQGGNFPNQNPLVFMPGAHCATAAMEDGNYMDRNVINCKRTDSHIAAGTFTQNGSMDQNPVTVGTKDFQTPAASLMQDGNFQHQNPVTFKTRDPLISATNVLPGGNHVDWTATDIRATGQGKVAPAAKVKDNGSINTWKDLEDELDMIAMVDAILEEAKRCVCS</sequence>
<reference evidence="1 2" key="2">
    <citation type="submission" date="2018-11" db="EMBL/GenBank/DDBJ databases">
        <authorList>
            <consortium name="Pathogen Informatics"/>
        </authorList>
    </citation>
    <scope>NUCLEOTIDE SEQUENCE [LARGE SCALE GENOMIC DNA]</scope>
</reference>
<dbReference type="AlphaFoldDB" id="A0A183DKP6"/>
<proteinExistence type="predicted"/>
<reference evidence="3" key="1">
    <citation type="submission" date="2016-06" db="UniProtKB">
        <authorList>
            <consortium name="WormBaseParasite"/>
        </authorList>
    </citation>
    <scope>IDENTIFICATION</scope>
</reference>
<evidence type="ECO:0000313" key="3">
    <source>
        <dbReference type="WBParaSite" id="GPUH_0000929801-mRNA-1"/>
    </source>
</evidence>
<dbReference type="Proteomes" id="UP000271098">
    <property type="component" value="Unassembled WGS sequence"/>
</dbReference>
<gene>
    <name evidence="1" type="ORF">GPUH_LOCUS9287</name>
</gene>
<evidence type="ECO:0000313" key="2">
    <source>
        <dbReference type="Proteomes" id="UP000271098"/>
    </source>
</evidence>
<evidence type="ECO:0000313" key="1">
    <source>
        <dbReference type="EMBL" id="VDK70387.1"/>
    </source>
</evidence>
<dbReference type="WBParaSite" id="GPUH_0000929801-mRNA-1">
    <property type="protein sequence ID" value="GPUH_0000929801-mRNA-1"/>
    <property type="gene ID" value="GPUH_0000929801"/>
</dbReference>
<keyword evidence="2" id="KW-1185">Reference proteome</keyword>
<protein>
    <submittedName>
        <fullName evidence="3">LsmAD domain-containing protein</fullName>
    </submittedName>
</protein>
<name>A0A183DKP6_9BILA</name>
<accession>A0A183DKP6</accession>